<reference evidence="3" key="1">
    <citation type="journal article" date="2013" name="Nat. Genet.">
        <title>The duck genome and transcriptome provide insight into an avian influenza virus reservoir species.</title>
        <authorList>
            <person name="Huang Y."/>
            <person name="Li Y."/>
            <person name="Burt D.W."/>
            <person name="Chen H."/>
            <person name="Zhang Y."/>
            <person name="Qian W."/>
            <person name="Kim H."/>
            <person name="Gan S."/>
            <person name="Zhao Y."/>
            <person name="Li J."/>
            <person name="Yi K."/>
            <person name="Feng H."/>
            <person name="Zhu P."/>
            <person name="Li B."/>
            <person name="Liu Q."/>
            <person name="Fairley S."/>
            <person name="Magor K.E."/>
            <person name="Du Z."/>
            <person name="Hu X."/>
            <person name="Goodman L."/>
            <person name="Tafer H."/>
            <person name="Vignal A."/>
            <person name="Lee T."/>
            <person name="Kim K.W."/>
            <person name="Sheng Z."/>
            <person name="An Y."/>
            <person name="Searle S."/>
            <person name="Herrero J."/>
            <person name="Groenen M.A."/>
            <person name="Crooijmans R.P."/>
            <person name="Faraut T."/>
            <person name="Cai Q."/>
            <person name="Webster R.G."/>
            <person name="Aldridge J.R."/>
            <person name="Warren W.C."/>
            <person name="Bartschat S."/>
            <person name="Kehr S."/>
            <person name="Marz M."/>
            <person name="Stadler P.F."/>
            <person name="Smith J."/>
            <person name="Kraus R.H."/>
            <person name="Zhao Y."/>
            <person name="Ren L."/>
            <person name="Fei J."/>
            <person name="Morisson M."/>
            <person name="Kaiser P."/>
            <person name="Griffin D.K."/>
            <person name="Rao M."/>
            <person name="Pitel F."/>
            <person name="Wang J."/>
            <person name="Li N."/>
        </authorList>
    </citation>
    <scope>NUCLEOTIDE SEQUENCE [LARGE SCALE GENOMIC DNA]</scope>
</reference>
<accession>R0LCT0</accession>
<evidence type="ECO:0000256" key="1">
    <source>
        <dbReference type="SAM" id="MobiDB-lite"/>
    </source>
</evidence>
<protein>
    <submittedName>
        <fullName evidence="2">Uncharacterized protein</fullName>
    </submittedName>
</protein>
<gene>
    <name evidence="2" type="ORF">Anapl_10322</name>
</gene>
<sequence length="89" mass="10150">MDIFHQILKVPKNKSSIAVHIAICRGDRLRGRRVLQRSRGSGQAGLTFRHRADFREPPGPSRPRPIQALKEARRISLIFMGVILEQRLA</sequence>
<dbReference type="AlphaFoldDB" id="R0LCT0"/>
<evidence type="ECO:0000313" key="3">
    <source>
        <dbReference type="Proteomes" id="UP000296049"/>
    </source>
</evidence>
<feature type="region of interest" description="Disordered" evidence="1">
    <location>
        <begin position="35"/>
        <end position="65"/>
    </location>
</feature>
<dbReference type="EMBL" id="KB743351">
    <property type="protein sequence ID" value="EOA99289.1"/>
    <property type="molecule type" value="Genomic_DNA"/>
</dbReference>
<name>R0LCT0_ANAPL</name>
<organism evidence="2 3">
    <name type="scientific">Anas platyrhynchos</name>
    <name type="common">Mallard</name>
    <name type="synonym">Anas boschas</name>
    <dbReference type="NCBI Taxonomy" id="8839"/>
    <lineage>
        <taxon>Eukaryota</taxon>
        <taxon>Metazoa</taxon>
        <taxon>Chordata</taxon>
        <taxon>Craniata</taxon>
        <taxon>Vertebrata</taxon>
        <taxon>Euteleostomi</taxon>
        <taxon>Archelosauria</taxon>
        <taxon>Archosauria</taxon>
        <taxon>Dinosauria</taxon>
        <taxon>Saurischia</taxon>
        <taxon>Theropoda</taxon>
        <taxon>Coelurosauria</taxon>
        <taxon>Aves</taxon>
        <taxon>Neognathae</taxon>
        <taxon>Galloanserae</taxon>
        <taxon>Anseriformes</taxon>
        <taxon>Anatidae</taxon>
        <taxon>Anatinae</taxon>
        <taxon>Anas</taxon>
    </lineage>
</organism>
<dbReference type="Proteomes" id="UP000296049">
    <property type="component" value="Unassembled WGS sequence"/>
</dbReference>
<proteinExistence type="predicted"/>
<evidence type="ECO:0000313" key="2">
    <source>
        <dbReference type="EMBL" id="EOA99289.1"/>
    </source>
</evidence>
<keyword evidence="3" id="KW-1185">Reference proteome</keyword>